<reference evidence="1 2" key="1">
    <citation type="submission" date="2019-06" db="EMBL/GenBank/DDBJ databases">
        <title>Sequencing the genomes of 1000 actinobacteria strains.</title>
        <authorList>
            <person name="Klenk H.-P."/>
        </authorList>
    </citation>
    <scope>NUCLEOTIDE SEQUENCE [LARGE SCALE GENOMIC DNA]</scope>
    <source>
        <strain evidence="1 2">DSM 45885</strain>
    </source>
</reference>
<evidence type="ECO:0000313" key="1">
    <source>
        <dbReference type="EMBL" id="TWG19018.1"/>
    </source>
</evidence>
<organism evidence="1 2">
    <name type="scientific">Micromonospora taraxaci</name>
    <dbReference type="NCBI Taxonomy" id="1316803"/>
    <lineage>
        <taxon>Bacteria</taxon>
        <taxon>Bacillati</taxon>
        <taxon>Actinomycetota</taxon>
        <taxon>Actinomycetes</taxon>
        <taxon>Micromonosporales</taxon>
        <taxon>Micromonosporaceae</taxon>
        <taxon>Micromonospora</taxon>
    </lineage>
</organism>
<dbReference type="AlphaFoldDB" id="A0A561W589"/>
<dbReference type="Proteomes" id="UP000317685">
    <property type="component" value="Unassembled WGS sequence"/>
</dbReference>
<protein>
    <submittedName>
        <fullName evidence="1">Uncharacterized protein</fullName>
    </submittedName>
</protein>
<keyword evidence="2" id="KW-1185">Reference proteome</keyword>
<dbReference type="GeneID" id="300129879"/>
<dbReference type="EMBL" id="VIWZ01000001">
    <property type="protein sequence ID" value="TWG19018.1"/>
    <property type="molecule type" value="Genomic_DNA"/>
</dbReference>
<comment type="caution">
    <text evidence="1">The sequence shown here is derived from an EMBL/GenBank/DDBJ whole genome shotgun (WGS) entry which is preliminary data.</text>
</comment>
<evidence type="ECO:0000313" key="2">
    <source>
        <dbReference type="Proteomes" id="UP000317685"/>
    </source>
</evidence>
<dbReference type="RefSeq" id="WP_145783448.1">
    <property type="nucleotide sequence ID" value="NZ_VIWZ01000001.1"/>
</dbReference>
<gene>
    <name evidence="1" type="ORF">FHU34_114393</name>
</gene>
<name>A0A561W589_9ACTN</name>
<sequence length="628" mass="69011">MKFVPPNPVQFDQFRKFLLRDARETFGPDADDARVVDRFTSVYQQYPRYGRLSDLHGKALLLGDRYFRLAELANLFLAATQFGHDRFGIMGDASAHDLVALQEIEMSKSEFDALLDALAAAVHEIDPQLVIEYDWWEHFSRGPTVAAVPPRATRFRPAAAEVVLVRDLAVTKVALVRTPVGFALDIQGDRTPISEAEAEVFVNTTDKRLLDWVLGPEVDRTANLGDLVSTGLRTDLEYVFMDQSTFRNALRALEDDVLIPSRLFDLSTMAHYLVFADAIAVPSTCTVPEALQGIVVRSGVDEARLSPAMAALARPHGFDPADGGEVDGLKQIELSWGAFLGVEVELDYRHVDSATDSPGSWEYVPGGSDWSPGPAELIVAGTGTRQVSAAASIHTLRYILNERRAALMGVPYAASALRYPVQAVQLRNALHFCTVIDQLLRPAIPTPHEGLGALVHPMRLPDALGIACAEARDRSDILTGVLDLRAAMTSFREALRESREVGETGTDIIRRLRRPLAGMVFARTADAAIARVSSVATATGADLGTALVVAKLAEPLNLAERAVKLLDLIRRPHIRVLQRFAQRSADGATTDDIMRLWDTRSPLTRKWFSTVIQLSDLSPFESAKLTRF</sequence>
<accession>A0A561W589</accession>
<proteinExistence type="predicted"/>